<dbReference type="Gene3D" id="6.10.340.10">
    <property type="match status" value="1"/>
</dbReference>
<dbReference type="GO" id="GO:0016020">
    <property type="term" value="C:membrane"/>
    <property type="evidence" value="ECO:0007669"/>
    <property type="project" value="InterPro"/>
</dbReference>
<sequence>MGLRLKFNLVLLGLFVVGLLVSGYMSYNFLHKNARDEIVRNAELMMEMALSVRSYTVNEVKPKLESQLQHTFLPQTVPAYAATETINKLREKYPQYVYKEATLNPTNPRNLADDWESDLVDKFRNDPGHKRIIGERDTSHGRSLYIAYPIKISNPACLLCHSSPDIAPESMVALYGDKNGFNWSLDEIVGAQLVSVPMALPIENANRAFKANMGSLLMVFVVLFVALNVMLSQLIVKPITNMSQTADRISIGNFDIPEFPTDGKDELAVLGASFNRMRRSLQVAMKIVSES</sequence>
<dbReference type="InterPro" id="IPR003660">
    <property type="entry name" value="HAMP_dom"/>
</dbReference>
<reference evidence="2" key="1">
    <citation type="submission" date="2018-06" db="EMBL/GenBank/DDBJ databases">
        <authorList>
            <person name="Zhirakovskaya E."/>
        </authorList>
    </citation>
    <scope>NUCLEOTIDE SEQUENCE</scope>
</reference>
<dbReference type="EMBL" id="UOFP01000162">
    <property type="protein sequence ID" value="VAW86912.1"/>
    <property type="molecule type" value="Genomic_DNA"/>
</dbReference>
<gene>
    <name evidence="2" type="ORF">MNBD_GAMMA18-671</name>
</gene>
<dbReference type="AlphaFoldDB" id="A0A3B0ZHK7"/>
<dbReference type="Pfam" id="PF00672">
    <property type="entry name" value="HAMP"/>
    <property type="match status" value="1"/>
</dbReference>
<accession>A0A3B0ZHK7</accession>
<protein>
    <recommendedName>
        <fullName evidence="1">HAMP domain-containing protein</fullName>
    </recommendedName>
</protein>
<evidence type="ECO:0000313" key="2">
    <source>
        <dbReference type="EMBL" id="VAW86912.1"/>
    </source>
</evidence>
<dbReference type="SMART" id="SM00304">
    <property type="entry name" value="HAMP"/>
    <property type="match status" value="1"/>
</dbReference>
<dbReference type="CDD" id="cd06225">
    <property type="entry name" value="HAMP"/>
    <property type="match status" value="1"/>
</dbReference>
<name>A0A3B0ZHK7_9ZZZZ</name>
<dbReference type="SUPFAM" id="SSF158472">
    <property type="entry name" value="HAMP domain-like"/>
    <property type="match status" value="1"/>
</dbReference>
<proteinExistence type="predicted"/>
<dbReference type="InterPro" id="IPR021796">
    <property type="entry name" value="Tll0287-like_dom"/>
</dbReference>
<dbReference type="PROSITE" id="PS50885">
    <property type="entry name" value="HAMP"/>
    <property type="match status" value="1"/>
</dbReference>
<feature type="domain" description="HAMP" evidence="1">
    <location>
        <begin position="233"/>
        <end position="286"/>
    </location>
</feature>
<evidence type="ECO:0000259" key="1">
    <source>
        <dbReference type="PROSITE" id="PS50885"/>
    </source>
</evidence>
<dbReference type="GO" id="GO:0007165">
    <property type="term" value="P:signal transduction"/>
    <property type="evidence" value="ECO:0007669"/>
    <property type="project" value="InterPro"/>
</dbReference>
<dbReference type="Pfam" id="PF11845">
    <property type="entry name" value="Tll0287-like"/>
    <property type="match status" value="1"/>
</dbReference>
<organism evidence="2">
    <name type="scientific">hydrothermal vent metagenome</name>
    <dbReference type="NCBI Taxonomy" id="652676"/>
    <lineage>
        <taxon>unclassified sequences</taxon>
        <taxon>metagenomes</taxon>
        <taxon>ecological metagenomes</taxon>
    </lineage>
</organism>